<dbReference type="Proteomes" id="UP000887569">
    <property type="component" value="Unplaced"/>
</dbReference>
<feature type="transmembrane region" description="Helical" evidence="1">
    <location>
        <begin position="62"/>
        <end position="84"/>
    </location>
</feature>
<evidence type="ECO:0000313" key="4">
    <source>
        <dbReference type="WBParaSite" id="PgR044_g016_t01"/>
    </source>
</evidence>
<keyword evidence="3" id="KW-1185">Reference proteome</keyword>
<dbReference type="Pfam" id="PF16020">
    <property type="entry name" value="Deltameth_res"/>
    <property type="match status" value="1"/>
</dbReference>
<evidence type="ECO:0000313" key="3">
    <source>
        <dbReference type="Proteomes" id="UP000887569"/>
    </source>
</evidence>
<dbReference type="InterPro" id="IPR031973">
    <property type="entry name" value="Deltameth_res_prag01"/>
</dbReference>
<keyword evidence="1" id="KW-1133">Transmembrane helix</keyword>
<keyword evidence="1" id="KW-0812">Transmembrane</keyword>
<evidence type="ECO:0000259" key="2">
    <source>
        <dbReference type="Pfam" id="PF16020"/>
    </source>
</evidence>
<proteinExistence type="predicted"/>
<evidence type="ECO:0000256" key="1">
    <source>
        <dbReference type="SAM" id="Phobius"/>
    </source>
</evidence>
<feature type="domain" description="Deltamethrin resistance protein prag01" evidence="2">
    <location>
        <begin position="41"/>
        <end position="84"/>
    </location>
</feature>
<keyword evidence="1" id="KW-0472">Membrane</keyword>
<accession>A0A915BL84</accession>
<dbReference type="AlphaFoldDB" id="A0A915BL84"/>
<organism evidence="3 4">
    <name type="scientific">Parascaris univalens</name>
    <name type="common">Nematode worm</name>
    <dbReference type="NCBI Taxonomy" id="6257"/>
    <lineage>
        <taxon>Eukaryota</taxon>
        <taxon>Metazoa</taxon>
        <taxon>Ecdysozoa</taxon>
        <taxon>Nematoda</taxon>
        <taxon>Chromadorea</taxon>
        <taxon>Rhabditida</taxon>
        <taxon>Spirurina</taxon>
        <taxon>Ascaridomorpha</taxon>
        <taxon>Ascaridoidea</taxon>
        <taxon>Ascarididae</taxon>
        <taxon>Parascaris</taxon>
    </lineage>
</organism>
<name>A0A915BL84_PARUN</name>
<reference evidence="4" key="1">
    <citation type="submission" date="2022-11" db="UniProtKB">
        <authorList>
            <consortium name="WormBaseParasite"/>
        </authorList>
    </citation>
    <scope>IDENTIFICATION</scope>
</reference>
<dbReference type="WBParaSite" id="PgR044_g016_t01">
    <property type="protein sequence ID" value="PgR044_g016_t01"/>
    <property type="gene ID" value="PgR044_g016"/>
</dbReference>
<sequence length="99" mass="11312">MRSIATLSRLAYRRSMFVLSRRSAHGHEVMNPGPPVTLDYMPIPYRPYKAVYNELQTKFNKYLAISAALLVVSLTLAISENVFAVEALRPPLSYRIRNK</sequence>
<protein>
    <submittedName>
        <fullName evidence="4">Deltamethrin resistance protein prag01 domain-containing protein</fullName>
    </submittedName>
</protein>